<evidence type="ECO:0000259" key="8">
    <source>
        <dbReference type="Pfam" id="PF02449"/>
    </source>
</evidence>
<dbReference type="SUPFAM" id="SSF51445">
    <property type="entry name" value="(Trans)glycosidases"/>
    <property type="match status" value="1"/>
</dbReference>
<keyword evidence="4" id="KW-0326">Glycosidase</keyword>
<keyword evidence="7" id="KW-0732">Signal</keyword>
<comment type="similarity">
    <text evidence="1">Belongs to the glycosyl hydrolase 14 family.</text>
</comment>
<evidence type="ECO:0000256" key="6">
    <source>
        <dbReference type="ARBA" id="ARBA00030271"/>
    </source>
</evidence>
<dbReference type="Gene3D" id="3.20.20.80">
    <property type="entry name" value="Glycosidases"/>
    <property type="match status" value="1"/>
</dbReference>
<gene>
    <name evidence="11" type="ORF">HMPREF2531_01569</name>
</gene>
<keyword evidence="2" id="KW-0378">Hydrolase</keyword>
<dbReference type="Pfam" id="PF16339">
    <property type="entry name" value="DUF4969"/>
    <property type="match status" value="1"/>
</dbReference>
<dbReference type="InterPro" id="IPR032512">
    <property type="entry name" value="DUF4969"/>
</dbReference>
<feature type="domain" description="DUF4969" evidence="9">
    <location>
        <begin position="5"/>
        <end position="75"/>
    </location>
</feature>
<comment type="caution">
    <text evidence="11">The sequence shown here is derived from an EMBL/GenBank/DDBJ whole genome shotgun (WGS) entry which is preliminary data.</text>
</comment>
<evidence type="ECO:0000256" key="2">
    <source>
        <dbReference type="ARBA" id="ARBA00022801"/>
    </source>
</evidence>
<evidence type="ECO:0000256" key="3">
    <source>
        <dbReference type="ARBA" id="ARBA00023277"/>
    </source>
</evidence>
<sequence>MENMMYKKAILLAYTLACFSFLAIACSDSEVDETGKEPILPQIEVSKVATENGKTYLEVDGKPFPLLGAQIRLDALLNCDKMSINEVENYFKKAQELGVNCVQIPISWNMIEAKEEKYDFNIVNSILQFANKYDLKIELLWFSTNMVGDSFTYLTPQYVLQNYHKRFGRNDEGSFWNYYGYQYTMILDDSWVLERETKAITALFNHIRYWDSQNGDKHPVITAQIHNEPDALMRWRIEQKDLKYRDGTPLSKEKAWNMTTNALNAVGNAVKNSSYKVATRVNLIYGDGINPFPEANNACPKDVFDLQGIDFIGVDAYKDNIKQLKEQVSSYASINGNYALVAENKGSYSNTPSLILTALALGGGYDIYDLATSNFFINNTSEPDQIDHGIYTWDLQEKDFTNPTRMIIKGLTDANVDVATVKPENFAAFNISDNHPIAVKQQQIRTTNVEITFSTNNASLAFALDKGSYLLVYSTGDSEFHFGNGTFEKVIYGKYNDKGTFVEEGNTVLNNQTLHAKGGVLYKVTYSSQQPLISNTIENIGNNL</sequence>
<dbReference type="Pfam" id="PF16349">
    <property type="entry name" value="DUF4978"/>
    <property type="match status" value="1"/>
</dbReference>
<feature type="domain" description="Glycoside hydrolase family 42 N-terminal" evidence="8">
    <location>
        <begin position="82"/>
        <end position="229"/>
    </location>
</feature>
<feature type="chain" id="PRO_5007487437" description="1,4-alpha-D-glucan maltohydrolase" evidence="7">
    <location>
        <begin position="26"/>
        <end position="544"/>
    </location>
</feature>
<dbReference type="PROSITE" id="PS51257">
    <property type="entry name" value="PROKAR_LIPOPROTEIN"/>
    <property type="match status" value="1"/>
</dbReference>
<dbReference type="Pfam" id="PF02449">
    <property type="entry name" value="Glyco_hydro_42"/>
    <property type="match status" value="1"/>
</dbReference>
<feature type="signal peptide" evidence="7">
    <location>
        <begin position="1"/>
        <end position="25"/>
    </location>
</feature>
<proteinExistence type="inferred from homology"/>
<dbReference type="InterPro" id="IPR032504">
    <property type="entry name" value="DUF4978"/>
</dbReference>
<organism evidence="11">
    <name type="scientific">Bacteroides intestinalis</name>
    <dbReference type="NCBI Taxonomy" id="329854"/>
    <lineage>
        <taxon>Bacteria</taxon>
        <taxon>Pseudomonadati</taxon>
        <taxon>Bacteroidota</taxon>
        <taxon>Bacteroidia</taxon>
        <taxon>Bacteroidales</taxon>
        <taxon>Bacteroidaceae</taxon>
        <taxon>Bacteroides</taxon>
    </lineage>
</organism>
<dbReference type="InterPro" id="IPR013529">
    <property type="entry name" value="Glyco_hydro_42_N"/>
</dbReference>
<evidence type="ECO:0000256" key="4">
    <source>
        <dbReference type="ARBA" id="ARBA00023295"/>
    </source>
</evidence>
<evidence type="ECO:0000256" key="5">
    <source>
        <dbReference type="ARBA" id="ARBA00023326"/>
    </source>
</evidence>
<dbReference type="PATRIC" id="fig|329854.7.peg.1599"/>
<feature type="domain" description="DUF4978" evidence="10">
    <location>
        <begin position="258"/>
        <end position="436"/>
    </location>
</feature>
<dbReference type="InterPro" id="IPR001554">
    <property type="entry name" value="Glyco_hydro_14"/>
</dbReference>
<evidence type="ECO:0000256" key="7">
    <source>
        <dbReference type="SAM" id="SignalP"/>
    </source>
</evidence>
<dbReference type="Proteomes" id="UP000070319">
    <property type="component" value="Unassembled WGS sequence"/>
</dbReference>
<reference evidence="11 12" key="1">
    <citation type="submission" date="2016-02" db="EMBL/GenBank/DDBJ databases">
        <authorList>
            <person name="Wen L."/>
            <person name="He K."/>
            <person name="Yang H."/>
        </authorList>
    </citation>
    <scope>NUCLEOTIDE SEQUENCE [LARGE SCALE GENOMIC DNA]</scope>
    <source>
        <strain evidence="11 12">KLE1704</strain>
    </source>
</reference>
<evidence type="ECO:0000313" key="12">
    <source>
        <dbReference type="Proteomes" id="UP000070319"/>
    </source>
</evidence>
<keyword evidence="5" id="KW-0624">Polysaccharide degradation</keyword>
<dbReference type="InterPro" id="IPR017853">
    <property type="entry name" value="GH"/>
</dbReference>
<evidence type="ECO:0000256" key="1">
    <source>
        <dbReference type="ARBA" id="ARBA00005652"/>
    </source>
</evidence>
<evidence type="ECO:0000313" key="11">
    <source>
        <dbReference type="EMBL" id="KXT52733.1"/>
    </source>
</evidence>
<evidence type="ECO:0000259" key="10">
    <source>
        <dbReference type="Pfam" id="PF16349"/>
    </source>
</evidence>
<keyword evidence="3" id="KW-0119">Carbohydrate metabolism</keyword>
<dbReference type="PANTHER" id="PTHR31352:SF1">
    <property type="entry name" value="BETA-AMYLASE 3, CHLOROPLASTIC"/>
    <property type="match status" value="1"/>
</dbReference>
<dbReference type="GO" id="GO:0009341">
    <property type="term" value="C:beta-galactosidase complex"/>
    <property type="evidence" value="ECO:0007669"/>
    <property type="project" value="InterPro"/>
</dbReference>
<dbReference type="GO" id="GO:0000272">
    <property type="term" value="P:polysaccharide catabolic process"/>
    <property type="evidence" value="ECO:0007669"/>
    <property type="project" value="UniProtKB-KW"/>
</dbReference>
<dbReference type="PANTHER" id="PTHR31352">
    <property type="entry name" value="BETA-AMYLASE 1, CHLOROPLASTIC"/>
    <property type="match status" value="1"/>
</dbReference>
<dbReference type="AlphaFoldDB" id="A0A139LMZ6"/>
<dbReference type="GO" id="GO:0016161">
    <property type="term" value="F:beta-amylase activity"/>
    <property type="evidence" value="ECO:0007669"/>
    <property type="project" value="InterPro"/>
</dbReference>
<name>A0A139LMZ6_9BACE</name>
<dbReference type="EMBL" id="LTDF01000064">
    <property type="protein sequence ID" value="KXT52733.1"/>
    <property type="molecule type" value="Genomic_DNA"/>
</dbReference>
<dbReference type="GO" id="GO:0004565">
    <property type="term" value="F:beta-galactosidase activity"/>
    <property type="evidence" value="ECO:0007669"/>
    <property type="project" value="InterPro"/>
</dbReference>
<evidence type="ECO:0000259" key="9">
    <source>
        <dbReference type="Pfam" id="PF16339"/>
    </source>
</evidence>
<protein>
    <recommendedName>
        <fullName evidence="6">1,4-alpha-D-glucan maltohydrolase</fullName>
    </recommendedName>
</protein>
<accession>A0A139LMZ6</accession>